<proteinExistence type="predicted"/>
<gene>
    <name evidence="1" type="ORF">C2S53_013665</name>
</gene>
<accession>A0AAD4J7V5</accession>
<dbReference type="AlphaFoldDB" id="A0AAD4J7V5"/>
<sequence>MDEPDPSNVPLFPTIADVNEVNKLTMEDLNEEICVCKAQDSGEVQWMKQLQSGIANGQL</sequence>
<dbReference type="EMBL" id="SDAM02000120">
    <property type="protein sequence ID" value="KAH6828827.1"/>
    <property type="molecule type" value="Genomic_DNA"/>
</dbReference>
<protein>
    <submittedName>
        <fullName evidence="1">Uncharacterized protein</fullName>
    </submittedName>
</protein>
<evidence type="ECO:0000313" key="2">
    <source>
        <dbReference type="Proteomes" id="UP001190926"/>
    </source>
</evidence>
<keyword evidence="2" id="KW-1185">Reference proteome</keyword>
<dbReference type="Proteomes" id="UP001190926">
    <property type="component" value="Unassembled WGS sequence"/>
</dbReference>
<reference evidence="1 2" key="1">
    <citation type="journal article" date="2021" name="Nat. Commun.">
        <title>Incipient diploidization of the medicinal plant Perilla within 10,000 years.</title>
        <authorList>
            <person name="Zhang Y."/>
            <person name="Shen Q."/>
            <person name="Leng L."/>
            <person name="Zhang D."/>
            <person name="Chen S."/>
            <person name="Shi Y."/>
            <person name="Ning Z."/>
            <person name="Chen S."/>
        </authorList>
    </citation>
    <scope>NUCLEOTIDE SEQUENCE [LARGE SCALE GENOMIC DNA]</scope>
    <source>
        <strain evidence="2">cv. PC099</strain>
    </source>
</reference>
<evidence type="ECO:0000313" key="1">
    <source>
        <dbReference type="EMBL" id="KAH6828827.1"/>
    </source>
</evidence>
<comment type="caution">
    <text evidence="1">The sequence shown here is derived from an EMBL/GenBank/DDBJ whole genome shotgun (WGS) entry which is preliminary data.</text>
</comment>
<name>A0AAD4J7V5_PERFH</name>
<organism evidence="1 2">
    <name type="scientific">Perilla frutescens var. hirtella</name>
    <name type="common">Perilla citriodora</name>
    <name type="synonym">Perilla setoyensis</name>
    <dbReference type="NCBI Taxonomy" id="608512"/>
    <lineage>
        <taxon>Eukaryota</taxon>
        <taxon>Viridiplantae</taxon>
        <taxon>Streptophyta</taxon>
        <taxon>Embryophyta</taxon>
        <taxon>Tracheophyta</taxon>
        <taxon>Spermatophyta</taxon>
        <taxon>Magnoliopsida</taxon>
        <taxon>eudicotyledons</taxon>
        <taxon>Gunneridae</taxon>
        <taxon>Pentapetalae</taxon>
        <taxon>asterids</taxon>
        <taxon>lamiids</taxon>
        <taxon>Lamiales</taxon>
        <taxon>Lamiaceae</taxon>
        <taxon>Nepetoideae</taxon>
        <taxon>Elsholtzieae</taxon>
        <taxon>Perilla</taxon>
    </lineage>
</organism>